<dbReference type="OrthoDB" id="949997at2"/>
<name>A0A1S2VFZ7_9BACT</name>
<protein>
    <submittedName>
        <fullName evidence="1">Uncharacterized protein</fullName>
    </submittedName>
</protein>
<dbReference type="RefSeq" id="WP_071505138.1">
    <property type="nucleotide sequence ID" value="NZ_MORL01000014.1"/>
</dbReference>
<proteinExistence type="predicted"/>
<gene>
    <name evidence="1" type="ORF">BLX24_20825</name>
</gene>
<keyword evidence="2" id="KW-1185">Reference proteome</keyword>
<evidence type="ECO:0000313" key="1">
    <source>
        <dbReference type="EMBL" id="OIN57205.1"/>
    </source>
</evidence>
<evidence type="ECO:0000313" key="2">
    <source>
        <dbReference type="Proteomes" id="UP000181790"/>
    </source>
</evidence>
<dbReference type="Proteomes" id="UP000181790">
    <property type="component" value="Unassembled WGS sequence"/>
</dbReference>
<dbReference type="EMBL" id="MORL01000014">
    <property type="protein sequence ID" value="OIN57205.1"/>
    <property type="molecule type" value="Genomic_DNA"/>
</dbReference>
<sequence>MKNVFTYGILLGLCLLATITGAQDKGWYEGKITLASNQTLAGLISFNWDGDVVQVRLTDGRIRAFSPAQVQTFTWATSTKSARVFGAFPVPAKALGHQSRHPDRLVFLETHLTGHYPVFRRMQKKHGFLYIRPKRPGNVANQQDFAGDRDHFDYFVYDGKAFRNLFYFYRDIEPLMADYQPTLDEFARAHQLNLREPMAQLMLIDRYNQLKAAELKGKTDFIDTLSAQ</sequence>
<dbReference type="AlphaFoldDB" id="A0A1S2VFZ7"/>
<reference evidence="1 2" key="1">
    <citation type="submission" date="2016-10" db="EMBL/GenBank/DDBJ databases">
        <title>Arsenicibacter rosenii gen. nov., sp. nov., an efficient arsenic-methylating bacterium isolated from an arsenic-contaminated paddy soil.</title>
        <authorList>
            <person name="Huang K."/>
        </authorList>
    </citation>
    <scope>NUCLEOTIDE SEQUENCE [LARGE SCALE GENOMIC DNA]</scope>
    <source>
        <strain evidence="1 2">SM-1</strain>
    </source>
</reference>
<comment type="caution">
    <text evidence="1">The sequence shown here is derived from an EMBL/GenBank/DDBJ whole genome shotgun (WGS) entry which is preliminary data.</text>
</comment>
<accession>A0A1S2VFZ7</accession>
<organism evidence="1 2">
    <name type="scientific">Arsenicibacter rosenii</name>
    <dbReference type="NCBI Taxonomy" id="1750698"/>
    <lineage>
        <taxon>Bacteria</taxon>
        <taxon>Pseudomonadati</taxon>
        <taxon>Bacteroidota</taxon>
        <taxon>Cytophagia</taxon>
        <taxon>Cytophagales</taxon>
        <taxon>Spirosomataceae</taxon>
        <taxon>Arsenicibacter</taxon>
    </lineage>
</organism>